<feature type="region of interest" description="Disordered" evidence="1">
    <location>
        <begin position="1"/>
        <end position="28"/>
    </location>
</feature>
<feature type="compositionally biased region" description="Basic and acidic residues" evidence="1">
    <location>
        <begin position="12"/>
        <end position="25"/>
    </location>
</feature>
<protein>
    <submittedName>
        <fullName evidence="2">Uncharacterized protein</fullName>
    </submittedName>
</protein>
<dbReference type="EMBL" id="AP029263">
    <property type="protein sequence ID" value="BFF89627.1"/>
    <property type="molecule type" value="Genomic_DNA"/>
</dbReference>
<evidence type="ECO:0000256" key="1">
    <source>
        <dbReference type="SAM" id="MobiDB-lite"/>
    </source>
</evidence>
<organism evidence="2 3">
    <name type="scientific">Drosophila madeirensis</name>
    <name type="common">Fruit fly</name>
    <dbReference type="NCBI Taxonomy" id="30013"/>
    <lineage>
        <taxon>Eukaryota</taxon>
        <taxon>Metazoa</taxon>
        <taxon>Ecdysozoa</taxon>
        <taxon>Arthropoda</taxon>
        <taxon>Hexapoda</taxon>
        <taxon>Insecta</taxon>
        <taxon>Pterygota</taxon>
        <taxon>Neoptera</taxon>
        <taxon>Endopterygota</taxon>
        <taxon>Diptera</taxon>
        <taxon>Brachycera</taxon>
        <taxon>Muscomorpha</taxon>
        <taxon>Ephydroidea</taxon>
        <taxon>Drosophilidae</taxon>
        <taxon>Drosophila</taxon>
        <taxon>Sophophora</taxon>
    </lineage>
</organism>
<dbReference type="AlphaFoldDB" id="A0AAU9ETT4"/>
<evidence type="ECO:0000313" key="3">
    <source>
        <dbReference type="Proteomes" id="UP001500889"/>
    </source>
</evidence>
<gene>
    <name evidence="2" type="ORF">DMAD_08337</name>
</gene>
<reference evidence="2 3" key="1">
    <citation type="submission" date="2024-02" db="EMBL/GenBank/DDBJ databases">
        <title>A chromosome-level genome assembly of Drosophila madeirensis, a fruit fly species endemic to Madeira island.</title>
        <authorList>
            <person name="Tomihara K."/>
            <person name="Llopart A."/>
            <person name="Yamamoto D."/>
        </authorList>
    </citation>
    <scope>NUCLEOTIDE SEQUENCE [LARGE SCALE GENOMIC DNA]</scope>
    <source>
        <strain evidence="2 3">RF1</strain>
    </source>
</reference>
<sequence>MERALSTSRRRQTADGRQKTSEPRQRYYSTQSYQCDCGGSYLIAASSDNDWNYFLYSFFSGVLSPNLVPPPPGHHSLGTWSQFGFGGESEDTRLQALHGCAPFVTLGTDMDTDTDTGTAHEHASA</sequence>
<name>A0AAU9ETT4_DROMD</name>
<accession>A0AAU9ETT4</accession>
<dbReference type="Proteomes" id="UP001500889">
    <property type="component" value="Chromosome O"/>
</dbReference>
<evidence type="ECO:0000313" key="2">
    <source>
        <dbReference type="EMBL" id="BFF89627.1"/>
    </source>
</evidence>
<proteinExistence type="predicted"/>
<keyword evidence="3" id="KW-1185">Reference proteome</keyword>